<feature type="transmembrane region" description="Helical" evidence="1">
    <location>
        <begin position="136"/>
        <end position="156"/>
    </location>
</feature>
<feature type="transmembrane region" description="Helical" evidence="1">
    <location>
        <begin position="32"/>
        <end position="54"/>
    </location>
</feature>
<gene>
    <name evidence="2" type="ORF">Cocul_01466</name>
</gene>
<comment type="caution">
    <text evidence="2">The sequence shown here is derived from an EMBL/GenBank/DDBJ whole genome shotgun (WGS) entry which is preliminary data.</text>
</comment>
<feature type="transmembrane region" description="Helical" evidence="1">
    <location>
        <begin position="7"/>
        <end position="26"/>
    </location>
</feature>
<dbReference type="AlphaFoldDB" id="A0A0Q1ADB2"/>
<proteinExistence type="predicted"/>
<dbReference type="Proteomes" id="UP000050517">
    <property type="component" value="Unassembled WGS sequence"/>
</dbReference>
<evidence type="ECO:0000256" key="1">
    <source>
        <dbReference type="SAM" id="Phobius"/>
    </source>
</evidence>
<evidence type="ECO:0000313" key="3">
    <source>
        <dbReference type="Proteomes" id="UP000050517"/>
    </source>
</evidence>
<organism evidence="2 3">
    <name type="scientific">Corynebacterium oculi</name>
    <dbReference type="NCBI Taxonomy" id="1544416"/>
    <lineage>
        <taxon>Bacteria</taxon>
        <taxon>Bacillati</taxon>
        <taxon>Actinomycetota</taxon>
        <taxon>Actinomycetes</taxon>
        <taxon>Mycobacteriales</taxon>
        <taxon>Corynebacteriaceae</taxon>
        <taxon>Corynebacterium</taxon>
    </lineage>
</organism>
<dbReference type="PATRIC" id="fig|1544416.3.peg.1468"/>
<accession>A0A0Q1ADB2</accession>
<name>A0A0Q1ADB2_9CORY</name>
<protein>
    <submittedName>
        <fullName evidence="2">Uncharacterized protein</fullName>
    </submittedName>
</protein>
<dbReference type="STRING" id="1544416.Cocul_01466"/>
<reference evidence="2 3" key="1">
    <citation type="submission" date="2015-10" db="EMBL/GenBank/DDBJ databases">
        <title>Corynebacteirum lowii and Corynebacterium oculi species nova, derived from human clinical disease and and emended description of Corynebacterium mastiditis.</title>
        <authorList>
            <person name="Bernard K."/>
            <person name="Pacheco A.L."/>
            <person name="Mcdougall C."/>
            <person name="Burtx T."/>
            <person name="Weibe D."/>
            <person name="Tyler S."/>
            <person name="Olson A.B."/>
            <person name="Cnockaert M."/>
            <person name="Eguchi H."/>
            <person name="Kuwahara T."/>
            <person name="Nakayama-Imaohji H."/>
            <person name="Boudewijins M."/>
            <person name="Van Hoecke F."/>
            <person name="Bernier A.-M."/>
            <person name="Vandamme P."/>
        </authorList>
    </citation>
    <scope>NUCLEOTIDE SEQUENCE [LARGE SCALE GENOMIC DNA]</scope>
    <source>
        <strain evidence="2 3">NML 130210</strain>
    </source>
</reference>
<feature type="transmembrane region" description="Helical" evidence="1">
    <location>
        <begin position="111"/>
        <end position="130"/>
    </location>
</feature>
<sequence length="260" mass="28779">MKALFRSILLGAIAGEVLLVTLTLTSHSPPTWLFFLILGVLLLALALPLSSLLLTAKKERNWIRAIDRTATRFGIPRKALSYWVSEVLMLGGFLRKQPRGTAFGYAGPLRIIVWAISALVIVEIAVVHMLLTNTGWRIILAVLSLYGLWVLLGFYASQRHRPHSLTEENLTLRSGHRFELVIPRNLIARSGAQRPGDGASISVDEAGLCRLPVLNQVNTVVELAEPVVARDLLLGEIPVRRVEFSCDERDELLARLGPRA</sequence>
<evidence type="ECO:0000313" key="2">
    <source>
        <dbReference type="EMBL" id="KQB84655.1"/>
    </source>
</evidence>
<dbReference type="OrthoDB" id="4411439at2"/>
<keyword evidence="3" id="KW-1185">Reference proteome</keyword>
<keyword evidence="1" id="KW-0472">Membrane</keyword>
<dbReference type="RefSeq" id="WP_055122552.1">
    <property type="nucleotide sequence ID" value="NZ_LKST01000002.1"/>
</dbReference>
<keyword evidence="1" id="KW-0812">Transmembrane</keyword>
<dbReference type="EMBL" id="LKST01000002">
    <property type="protein sequence ID" value="KQB84655.1"/>
    <property type="molecule type" value="Genomic_DNA"/>
</dbReference>
<keyword evidence="1" id="KW-1133">Transmembrane helix</keyword>